<feature type="compositionally biased region" description="Basic and acidic residues" evidence="1">
    <location>
        <begin position="38"/>
        <end position="58"/>
    </location>
</feature>
<organism evidence="2 3">
    <name type="scientific">Pelobates cultripes</name>
    <name type="common">Western spadefoot toad</name>
    <dbReference type="NCBI Taxonomy" id="61616"/>
    <lineage>
        <taxon>Eukaryota</taxon>
        <taxon>Metazoa</taxon>
        <taxon>Chordata</taxon>
        <taxon>Craniata</taxon>
        <taxon>Vertebrata</taxon>
        <taxon>Euteleostomi</taxon>
        <taxon>Amphibia</taxon>
        <taxon>Batrachia</taxon>
        <taxon>Anura</taxon>
        <taxon>Pelobatoidea</taxon>
        <taxon>Pelobatidae</taxon>
        <taxon>Pelobates</taxon>
    </lineage>
</organism>
<keyword evidence="3" id="KW-1185">Reference proteome</keyword>
<dbReference type="AlphaFoldDB" id="A0AAD1SAF3"/>
<reference evidence="2" key="1">
    <citation type="submission" date="2022-03" db="EMBL/GenBank/DDBJ databases">
        <authorList>
            <person name="Alioto T."/>
            <person name="Alioto T."/>
            <person name="Gomez Garrido J."/>
        </authorList>
    </citation>
    <scope>NUCLEOTIDE SEQUENCE</scope>
</reference>
<dbReference type="Proteomes" id="UP001295444">
    <property type="component" value="Chromosome 05"/>
</dbReference>
<sequence>MAAPLRRSPSCSSEDLEYETLDPIPEARATSARTYNKAPKEDKDSAPTTKRDLKPPPE</sequence>
<protein>
    <submittedName>
        <fullName evidence="2">Uncharacterized protein</fullName>
    </submittedName>
</protein>
<dbReference type="EMBL" id="OW240916">
    <property type="protein sequence ID" value="CAH2295609.1"/>
    <property type="molecule type" value="Genomic_DNA"/>
</dbReference>
<evidence type="ECO:0000313" key="2">
    <source>
        <dbReference type="EMBL" id="CAH2295609.1"/>
    </source>
</evidence>
<gene>
    <name evidence="2" type="ORF">PECUL_23A026897</name>
</gene>
<proteinExistence type="predicted"/>
<name>A0AAD1SAF3_PELCU</name>
<evidence type="ECO:0000313" key="3">
    <source>
        <dbReference type="Proteomes" id="UP001295444"/>
    </source>
</evidence>
<accession>A0AAD1SAF3</accession>
<feature type="region of interest" description="Disordered" evidence="1">
    <location>
        <begin position="1"/>
        <end position="58"/>
    </location>
</feature>
<evidence type="ECO:0000256" key="1">
    <source>
        <dbReference type="SAM" id="MobiDB-lite"/>
    </source>
</evidence>